<dbReference type="PANTHER" id="PTHR43539:SF91">
    <property type="entry name" value="FAD-DEPENDENT URATE HYDROXYLASE"/>
    <property type="match status" value="1"/>
</dbReference>
<dbReference type="SUPFAM" id="SSF51905">
    <property type="entry name" value="FAD/NAD(P)-binding domain"/>
    <property type="match status" value="1"/>
</dbReference>
<dbReference type="InterPro" id="IPR023753">
    <property type="entry name" value="FAD/NAD-binding_dom"/>
</dbReference>
<evidence type="ECO:0000313" key="3">
    <source>
        <dbReference type="EMBL" id="GIG16736.1"/>
    </source>
</evidence>
<protein>
    <submittedName>
        <fullName evidence="3">FAD-dependent oxidoreductase</fullName>
    </submittedName>
</protein>
<proteinExistence type="predicted"/>
<sequence length="483" mass="52925">MFESLSVLDERIREELDEHRFYSRQSWVPPTVTADGDPVHDVVVVGAGQSGLALAAQLKLRGVRRVVVVDRQPVDEPGPWSTFARMPQLRTPKSIPGPDCGYPLLRFKTWFCSAYSAQEYARFEFIPLPLWRDYLAWFRRVLDIDVIGGTEVVGLRTAGAGQPGGHLELDTVAAGGGGRLSARKVCLATGMTGAGRWAPPDGLVDGLPAHTVTGAWEPVDWTSMRDTEVAVIGAGATGFDNAVRALDAGCRSVTVFARRPFPKKDLYFEMWRGRDDSGVRPDEAGHPPADLLDALLAYHRLLPDHDRLRLLDRLFAHGRSPANPDYLARVRDVERIRILEGCPVDGVDYDATAGKVLIRSGDRTHAVDRIVLATGPQPGLHHRPELASLADRVLTWGDHTAGARTTPPELAAYPKLTTHYQLRAKDGDDAGLSDVYSLADLVHATVGLQSIQHVAPVVADHIAAQLYRDHLPDTLAFVERLDD</sequence>
<dbReference type="EMBL" id="BONJ01000028">
    <property type="protein sequence ID" value="GIG16736.1"/>
    <property type="molecule type" value="Genomic_DNA"/>
</dbReference>
<dbReference type="GO" id="GO:0050660">
    <property type="term" value="F:flavin adenine dinucleotide binding"/>
    <property type="evidence" value="ECO:0007669"/>
    <property type="project" value="TreeGrafter"/>
</dbReference>
<dbReference type="AlphaFoldDB" id="A0A8J3PIT6"/>
<dbReference type="PANTHER" id="PTHR43539">
    <property type="entry name" value="FLAVIN-BINDING MONOOXYGENASE-LIKE PROTEIN (AFU_ORTHOLOGUE AFUA_4G09220)"/>
    <property type="match status" value="1"/>
</dbReference>
<dbReference type="Gene3D" id="3.50.50.60">
    <property type="entry name" value="FAD/NAD(P)-binding domain"/>
    <property type="match status" value="1"/>
</dbReference>
<dbReference type="InterPro" id="IPR050982">
    <property type="entry name" value="Auxin_biosynth/cation_transpt"/>
</dbReference>
<keyword evidence="4" id="KW-1185">Reference proteome</keyword>
<evidence type="ECO:0000259" key="2">
    <source>
        <dbReference type="Pfam" id="PF07992"/>
    </source>
</evidence>
<dbReference type="Pfam" id="PF07992">
    <property type="entry name" value="Pyr_redox_2"/>
    <property type="match status" value="1"/>
</dbReference>
<dbReference type="PRINTS" id="PR00420">
    <property type="entry name" value="RNGMNOXGNASE"/>
</dbReference>
<reference evidence="3" key="1">
    <citation type="submission" date="2021-01" db="EMBL/GenBank/DDBJ databases">
        <title>Whole genome shotgun sequence of Catellatospora methionotrophica NBRC 14553.</title>
        <authorList>
            <person name="Komaki H."/>
            <person name="Tamura T."/>
        </authorList>
    </citation>
    <scope>NUCLEOTIDE SEQUENCE</scope>
    <source>
        <strain evidence="3">NBRC 14553</strain>
    </source>
</reference>
<comment type="caution">
    <text evidence="3">The sequence shown here is derived from an EMBL/GenBank/DDBJ whole genome shotgun (WGS) entry which is preliminary data.</text>
</comment>
<dbReference type="Proteomes" id="UP000660339">
    <property type="component" value="Unassembled WGS sequence"/>
</dbReference>
<dbReference type="RefSeq" id="WP_166379110.1">
    <property type="nucleotide sequence ID" value="NZ_BAAATT010000005.1"/>
</dbReference>
<accession>A0A8J3PIT6</accession>
<dbReference type="GO" id="GO:0004497">
    <property type="term" value="F:monooxygenase activity"/>
    <property type="evidence" value="ECO:0007669"/>
    <property type="project" value="TreeGrafter"/>
</dbReference>
<organism evidence="3 4">
    <name type="scientific">Catellatospora methionotrophica</name>
    <dbReference type="NCBI Taxonomy" id="121620"/>
    <lineage>
        <taxon>Bacteria</taxon>
        <taxon>Bacillati</taxon>
        <taxon>Actinomycetota</taxon>
        <taxon>Actinomycetes</taxon>
        <taxon>Micromonosporales</taxon>
        <taxon>Micromonosporaceae</taxon>
        <taxon>Catellatospora</taxon>
    </lineage>
</organism>
<evidence type="ECO:0000313" key="4">
    <source>
        <dbReference type="Proteomes" id="UP000660339"/>
    </source>
</evidence>
<evidence type="ECO:0000256" key="1">
    <source>
        <dbReference type="ARBA" id="ARBA00023002"/>
    </source>
</evidence>
<name>A0A8J3PIT6_9ACTN</name>
<dbReference type="InterPro" id="IPR036188">
    <property type="entry name" value="FAD/NAD-bd_sf"/>
</dbReference>
<keyword evidence="1" id="KW-0560">Oxidoreductase</keyword>
<feature type="domain" description="FAD/NAD(P)-binding" evidence="2">
    <location>
        <begin position="40"/>
        <end position="262"/>
    </location>
</feature>
<gene>
    <name evidence="3" type="ORF">Cme02nite_50680</name>
</gene>